<dbReference type="Proteomes" id="UP001359781">
    <property type="component" value="Unassembled WGS sequence"/>
</dbReference>
<comment type="caution">
    <text evidence="2">The sequence shown here is derived from an EMBL/GenBank/DDBJ whole genome shotgun (WGS) entry which is preliminary data.</text>
</comment>
<dbReference type="RefSeq" id="WP_337889375.1">
    <property type="nucleotide sequence ID" value="NZ_JBAHVI010000002.1"/>
</dbReference>
<organism evidence="2 3">
    <name type="scientific">Corynebacterium mastitidis</name>
    <dbReference type="NCBI Taxonomy" id="161890"/>
    <lineage>
        <taxon>Bacteria</taxon>
        <taxon>Bacillati</taxon>
        <taxon>Actinomycetota</taxon>
        <taxon>Actinomycetes</taxon>
        <taxon>Mycobacteriales</taxon>
        <taxon>Corynebacteriaceae</taxon>
        <taxon>Corynebacterium</taxon>
    </lineage>
</organism>
<feature type="compositionally biased region" description="Basic and acidic residues" evidence="1">
    <location>
        <begin position="77"/>
        <end position="90"/>
    </location>
</feature>
<sequence>MSMFVVVALVAGLVIFDMWLKKDAARKDNERAYEGLNREDLLPHEHDFVQRFLHCRGAQEYFDRMKCYMPQPSAEGQEPRPEDRDYPEKKSIREVPTGIEVVFSLPVGMDFETFKGVLNRSGGLVSFGPSELRIEPAGPGKAKLVLDSRKPFEGTLSGAFIEG</sequence>
<name>A0ABU8NVH5_9CORY</name>
<dbReference type="EMBL" id="JBAHVJ010000001">
    <property type="protein sequence ID" value="MEJ4099008.1"/>
    <property type="molecule type" value="Genomic_DNA"/>
</dbReference>
<protein>
    <submittedName>
        <fullName evidence="2">Uncharacterized protein</fullName>
    </submittedName>
</protein>
<gene>
    <name evidence="2" type="ORF">V5S96_01310</name>
</gene>
<reference evidence="2 3" key="1">
    <citation type="submission" date="2024-02" db="EMBL/GenBank/DDBJ databases">
        <title>Whole genome sequencing and characterization of Corynebacterium isolated from the ocular surface of dry eye disease sufferers.</title>
        <authorList>
            <person name="Naqvi M."/>
        </authorList>
    </citation>
    <scope>NUCLEOTIDE SEQUENCE [LARGE SCALE GENOMIC DNA]</scope>
    <source>
        <strain evidence="2 3">PCRF</strain>
    </source>
</reference>
<accession>A0ABU8NVH5</accession>
<evidence type="ECO:0000313" key="2">
    <source>
        <dbReference type="EMBL" id="MEJ4099008.1"/>
    </source>
</evidence>
<feature type="region of interest" description="Disordered" evidence="1">
    <location>
        <begin position="70"/>
        <end position="90"/>
    </location>
</feature>
<keyword evidence="3" id="KW-1185">Reference proteome</keyword>
<proteinExistence type="predicted"/>
<evidence type="ECO:0000256" key="1">
    <source>
        <dbReference type="SAM" id="MobiDB-lite"/>
    </source>
</evidence>
<evidence type="ECO:0000313" key="3">
    <source>
        <dbReference type="Proteomes" id="UP001359781"/>
    </source>
</evidence>